<feature type="binding site" evidence="5">
    <location>
        <position position="101"/>
    </location>
    <ligand>
        <name>FAD</name>
        <dbReference type="ChEBI" id="CHEBI:57692"/>
    </ligand>
</feature>
<feature type="domain" description="Glucose-methanol-choline oxidoreductase N-terminal" evidence="8">
    <location>
        <begin position="275"/>
        <end position="289"/>
    </location>
</feature>
<evidence type="ECO:0000256" key="1">
    <source>
        <dbReference type="ARBA" id="ARBA00001974"/>
    </source>
</evidence>
<dbReference type="PROSITE" id="PS00623">
    <property type="entry name" value="GMC_OXRED_1"/>
    <property type="match status" value="1"/>
</dbReference>
<sequence>MRQLMFGAKMAQDTEGVTPDAGHWDYIIVGAGSAGSVVAARLSENASQRVLVLEAGPPDTPLLKAFGLGYYLNLSRYEWHYYSQPDPSRNMRTDHWRRGRVVGGTGSINGMNYVRGTRADYDRWAAMGNTGWSADDVMPLFASLERCEPGYLTPPDPRFRGHSGAISVREARHCHPLTEAYLESAQVVGFPWTHDYNGVQQEGVGYAQFNQRRGFRHTSADAFLKPALKRRNLKLVTNAHVHKLRLANRCVTGVIYEHNGEIREARAAKVVLCGGAINTPQILMLSGIGDANALQSLGIDVVIDRPQVGRNLMEHPILRTALRVNIPSFNPTGGLWQKVCFLTKFVLQGQGPIASVVETQGFVRSAPQEPIPDVQVLFSPFGAVFSNESSFYKSVDILNYPSVSIHFVKSYPKSVGQIRLASADPTDAPLIEPNLLGDRRDVETLVRCVDMFRRIVSTAPMANLVSEVIEPGPHISSHEQIVDYVRERAGLAYHPAGTCRMGADEDFVVTPDLRVRGIDNLWISDASVMPHQISGNIYAACMMIGEKLGRQLSSK</sequence>
<dbReference type="PANTHER" id="PTHR11552">
    <property type="entry name" value="GLUCOSE-METHANOL-CHOLINE GMC OXIDOREDUCTASE"/>
    <property type="match status" value="1"/>
</dbReference>
<dbReference type="Pfam" id="PF00732">
    <property type="entry name" value="GMC_oxred_N"/>
    <property type="match status" value="1"/>
</dbReference>
<accession>A0A5N7MGL5</accession>
<feature type="domain" description="Glucose-methanol-choline oxidoreductase N-terminal" evidence="7">
    <location>
        <begin position="99"/>
        <end position="122"/>
    </location>
</feature>
<reference evidence="9 10" key="1">
    <citation type="journal article" date="2019" name="Syst. Appl. Microbiol.">
        <title>Microvirga tunisiensis sp. nov., a root nodule symbiotic bacterium isolated from Lupinus micranthus and L. luteus grown in Northern Tunisia.</title>
        <authorList>
            <person name="Msaddak A."/>
            <person name="Rejili M."/>
            <person name="Duran D."/>
            <person name="Mars M."/>
            <person name="Palacios J.M."/>
            <person name="Ruiz-Argueso T."/>
            <person name="Rey L."/>
            <person name="Imperial J."/>
        </authorList>
    </citation>
    <scope>NUCLEOTIDE SEQUENCE [LARGE SCALE GENOMIC DNA]</scope>
    <source>
        <strain evidence="9 10">Lmie10</strain>
    </source>
</reference>
<dbReference type="InterPro" id="IPR012132">
    <property type="entry name" value="GMC_OxRdtase"/>
</dbReference>
<dbReference type="PANTHER" id="PTHR11552:SF147">
    <property type="entry name" value="CHOLINE DEHYDROGENASE, MITOCHONDRIAL"/>
    <property type="match status" value="1"/>
</dbReference>
<dbReference type="OrthoDB" id="9785276at2"/>
<organism evidence="9 10">
    <name type="scientific">Microvirga tunisiensis</name>
    <dbReference type="NCBI Taxonomy" id="2108360"/>
    <lineage>
        <taxon>Bacteria</taxon>
        <taxon>Pseudomonadati</taxon>
        <taxon>Pseudomonadota</taxon>
        <taxon>Alphaproteobacteria</taxon>
        <taxon>Hyphomicrobiales</taxon>
        <taxon>Methylobacteriaceae</taxon>
        <taxon>Microvirga</taxon>
    </lineage>
</organism>
<keyword evidence="3 6" id="KW-0285">Flavoprotein</keyword>
<comment type="similarity">
    <text evidence="2 6">Belongs to the GMC oxidoreductase family.</text>
</comment>
<gene>
    <name evidence="9" type="ORF">FS320_12340</name>
</gene>
<evidence type="ECO:0000313" key="10">
    <source>
        <dbReference type="Proteomes" id="UP000403266"/>
    </source>
</evidence>
<comment type="cofactor">
    <cofactor evidence="1 5">
        <name>FAD</name>
        <dbReference type="ChEBI" id="CHEBI:57692"/>
    </cofactor>
</comment>
<dbReference type="PROSITE" id="PS00624">
    <property type="entry name" value="GMC_OXRED_2"/>
    <property type="match status" value="1"/>
</dbReference>
<dbReference type="Pfam" id="PF05199">
    <property type="entry name" value="GMC_oxred_C"/>
    <property type="match status" value="1"/>
</dbReference>
<evidence type="ECO:0000313" key="9">
    <source>
        <dbReference type="EMBL" id="MPR25993.1"/>
    </source>
</evidence>
<dbReference type="SUPFAM" id="SSF54373">
    <property type="entry name" value="FAD-linked reductases, C-terminal domain"/>
    <property type="match status" value="1"/>
</dbReference>
<dbReference type="InterPro" id="IPR007867">
    <property type="entry name" value="GMC_OxRtase_C"/>
</dbReference>
<comment type="caution">
    <text evidence="9">The sequence shown here is derived from an EMBL/GenBank/DDBJ whole genome shotgun (WGS) entry which is preliminary data.</text>
</comment>
<dbReference type="GO" id="GO:0050660">
    <property type="term" value="F:flavin adenine dinucleotide binding"/>
    <property type="evidence" value="ECO:0007669"/>
    <property type="project" value="InterPro"/>
</dbReference>
<evidence type="ECO:0000256" key="3">
    <source>
        <dbReference type="ARBA" id="ARBA00022630"/>
    </source>
</evidence>
<keyword evidence="10" id="KW-1185">Reference proteome</keyword>
<dbReference type="SUPFAM" id="SSF51905">
    <property type="entry name" value="FAD/NAD(P)-binding domain"/>
    <property type="match status" value="1"/>
</dbReference>
<evidence type="ECO:0000259" key="7">
    <source>
        <dbReference type="PROSITE" id="PS00623"/>
    </source>
</evidence>
<dbReference type="EMBL" id="VOSK01000036">
    <property type="protein sequence ID" value="MPR25993.1"/>
    <property type="molecule type" value="Genomic_DNA"/>
</dbReference>
<dbReference type="InterPro" id="IPR000172">
    <property type="entry name" value="GMC_OxRdtase_N"/>
</dbReference>
<protein>
    <recommendedName>
        <fullName evidence="7 8">Glucose-methanol-choline oxidoreductase N-terminal domain-containing protein</fullName>
    </recommendedName>
</protein>
<evidence type="ECO:0000256" key="2">
    <source>
        <dbReference type="ARBA" id="ARBA00010790"/>
    </source>
</evidence>
<evidence type="ECO:0000256" key="5">
    <source>
        <dbReference type="PIRSR" id="PIRSR000137-2"/>
    </source>
</evidence>
<dbReference type="PIRSF" id="PIRSF000137">
    <property type="entry name" value="Alcohol_oxidase"/>
    <property type="match status" value="1"/>
</dbReference>
<keyword evidence="4 5" id="KW-0274">FAD</keyword>
<feature type="binding site" evidence="5">
    <location>
        <position position="105"/>
    </location>
    <ligand>
        <name>FAD</name>
        <dbReference type="ChEBI" id="CHEBI:57692"/>
    </ligand>
</feature>
<dbReference type="AlphaFoldDB" id="A0A5N7MGL5"/>
<dbReference type="Gene3D" id="3.50.50.60">
    <property type="entry name" value="FAD/NAD(P)-binding domain"/>
    <property type="match status" value="1"/>
</dbReference>
<evidence type="ECO:0000259" key="8">
    <source>
        <dbReference type="PROSITE" id="PS00624"/>
    </source>
</evidence>
<dbReference type="InterPro" id="IPR036188">
    <property type="entry name" value="FAD/NAD-bd_sf"/>
</dbReference>
<dbReference type="GO" id="GO:0016614">
    <property type="term" value="F:oxidoreductase activity, acting on CH-OH group of donors"/>
    <property type="evidence" value="ECO:0007669"/>
    <property type="project" value="InterPro"/>
</dbReference>
<evidence type="ECO:0000256" key="4">
    <source>
        <dbReference type="ARBA" id="ARBA00022827"/>
    </source>
</evidence>
<name>A0A5N7MGL5_9HYPH</name>
<proteinExistence type="inferred from homology"/>
<dbReference type="Gene3D" id="3.30.560.10">
    <property type="entry name" value="Glucose Oxidase, domain 3"/>
    <property type="match status" value="1"/>
</dbReference>
<dbReference type="Proteomes" id="UP000403266">
    <property type="component" value="Unassembled WGS sequence"/>
</dbReference>
<feature type="binding site" evidence="5">
    <location>
        <position position="241"/>
    </location>
    <ligand>
        <name>FAD</name>
        <dbReference type="ChEBI" id="CHEBI:57692"/>
    </ligand>
</feature>
<evidence type="ECO:0000256" key="6">
    <source>
        <dbReference type="RuleBase" id="RU003968"/>
    </source>
</evidence>